<feature type="region of interest" description="Disordered" evidence="1">
    <location>
        <begin position="1"/>
        <end position="45"/>
    </location>
</feature>
<feature type="compositionally biased region" description="Basic and acidic residues" evidence="1">
    <location>
        <begin position="24"/>
        <end position="45"/>
    </location>
</feature>
<evidence type="ECO:0000313" key="3">
    <source>
        <dbReference type="Proteomes" id="UP000019376"/>
    </source>
</evidence>
<proteinExistence type="predicted"/>
<dbReference type="HOGENOM" id="CLU_3207819_0_0_1"/>
<evidence type="ECO:0000313" key="2">
    <source>
        <dbReference type="EMBL" id="EPS26942.1"/>
    </source>
</evidence>
<dbReference type="EMBL" id="KB644409">
    <property type="protein sequence ID" value="EPS26942.1"/>
    <property type="molecule type" value="Genomic_DNA"/>
</dbReference>
<dbReference type="Proteomes" id="UP000019376">
    <property type="component" value="Unassembled WGS sequence"/>
</dbReference>
<accession>S8AY99</accession>
<keyword evidence="3" id="KW-1185">Reference proteome</keyword>
<sequence>MDGGSKTSNTHQRRLQQVDGNEEPSIKPERDTTAQDERSAELLFT</sequence>
<dbReference type="AlphaFoldDB" id="S8AY99"/>
<name>S8AY99_PENO1</name>
<organism evidence="2 3">
    <name type="scientific">Penicillium oxalicum (strain 114-2 / CGMCC 5302)</name>
    <name type="common">Penicillium decumbens</name>
    <dbReference type="NCBI Taxonomy" id="933388"/>
    <lineage>
        <taxon>Eukaryota</taxon>
        <taxon>Fungi</taxon>
        <taxon>Dikarya</taxon>
        <taxon>Ascomycota</taxon>
        <taxon>Pezizomycotina</taxon>
        <taxon>Eurotiomycetes</taxon>
        <taxon>Eurotiomycetidae</taxon>
        <taxon>Eurotiales</taxon>
        <taxon>Aspergillaceae</taxon>
        <taxon>Penicillium</taxon>
    </lineage>
</organism>
<feature type="compositionally biased region" description="Polar residues" evidence="1">
    <location>
        <begin position="1"/>
        <end position="10"/>
    </location>
</feature>
<reference evidence="2 3" key="1">
    <citation type="journal article" date="2013" name="PLoS ONE">
        <title>Genomic and secretomic analyses reveal unique features of the lignocellulolytic enzyme system of Penicillium decumbens.</title>
        <authorList>
            <person name="Liu G."/>
            <person name="Zhang L."/>
            <person name="Wei X."/>
            <person name="Zou G."/>
            <person name="Qin Y."/>
            <person name="Ma L."/>
            <person name="Li J."/>
            <person name="Zheng H."/>
            <person name="Wang S."/>
            <person name="Wang C."/>
            <person name="Xun L."/>
            <person name="Zhao G.-P."/>
            <person name="Zhou Z."/>
            <person name="Qu Y."/>
        </authorList>
    </citation>
    <scope>NUCLEOTIDE SEQUENCE [LARGE SCALE GENOMIC DNA]</scope>
    <source>
        <strain evidence="3">114-2 / CGMCC 5302</strain>
    </source>
</reference>
<gene>
    <name evidence="2" type="ORF">PDE_01882</name>
</gene>
<protein>
    <submittedName>
        <fullName evidence="2">Uncharacterized protein</fullName>
    </submittedName>
</protein>
<evidence type="ECO:0000256" key="1">
    <source>
        <dbReference type="SAM" id="MobiDB-lite"/>
    </source>
</evidence>